<dbReference type="Pfam" id="PF04628">
    <property type="entry name" value="Sedlin_N"/>
    <property type="match status" value="1"/>
</dbReference>
<protein>
    <submittedName>
        <fullName evidence="1">Uncharacterized protein</fullName>
    </submittedName>
</protein>
<keyword evidence="2" id="KW-1185">Reference proteome</keyword>
<dbReference type="InterPro" id="IPR011012">
    <property type="entry name" value="Longin-like_dom_sf"/>
</dbReference>
<dbReference type="InterPro" id="IPR006722">
    <property type="entry name" value="Sedlin"/>
</dbReference>
<dbReference type="AlphaFoldDB" id="A0A8J5KK65"/>
<dbReference type="GO" id="GO:0005737">
    <property type="term" value="C:cytoplasm"/>
    <property type="evidence" value="ECO:0007669"/>
    <property type="project" value="GOC"/>
</dbReference>
<dbReference type="SUPFAM" id="SSF64356">
    <property type="entry name" value="SNARE-like"/>
    <property type="match status" value="1"/>
</dbReference>
<sequence>MIVEPVVWGVRSTYDLSPPKEEEDAMGYGYLTNTKVKFLMVTTDLNVKDADIRSFFRFAVSFQFVRRFHAAYVDAVSNPFHIPGKKITSCFNSVIKFICDFFPFGQNP</sequence>
<gene>
    <name evidence="1" type="ORF">ZIOFF_059372</name>
</gene>
<dbReference type="Proteomes" id="UP000734854">
    <property type="component" value="Unassembled WGS sequence"/>
</dbReference>
<evidence type="ECO:0000313" key="2">
    <source>
        <dbReference type="Proteomes" id="UP000734854"/>
    </source>
</evidence>
<organism evidence="1 2">
    <name type="scientific">Zingiber officinale</name>
    <name type="common">Ginger</name>
    <name type="synonym">Amomum zingiber</name>
    <dbReference type="NCBI Taxonomy" id="94328"/>
    <lineage>
        <taxon>Eukaryota</taxon>
        <taxon>Viridiplantae</taxon>
        <taxon>Streptophyta</taxon>
        <taxon>Embryophyta</taxon>
        <taxon>Tracheophyta</taxon>
        <taxon>Spermatophyta</taxon>
        <taxon>Magnoliopsida</taxon>
        <taxon>Liliopsida</taxon>
        <taxon>Zingiberales</taxon>
        <taxon>Zingiberaceae</taxon>
        <taxon>Zingiber</taxon>
    </lineage>
</organism>
<comment type="caution">
    <text evidence="1">The sequence shown here is derived from an EMBL/GenBank/DDBJ whole genome shotgun (WGS) entry which is preliminary data.</text>
</comment>
<proteinExistence type="predicted"/>
<name>A0A8J5KK65_ZINOF</name>
<reference evidence="1 2" key="1">
    <citation type="submission" date="2020-08" db="EMBL/GenBank/DDBJ databases">
        <title>Plant Genome Project.</title>
        <authorList>
            <person name="Zhang R.-G."/>
        </authorList>
    </citation>
    <scope>NUCLEOTIDE SEQUENCE [LARGE SCALE GENOMIC DNA]</scope>
    <source>
        <tissue evidence="1">Rhizome</tissue>
    </source>
</reference>
<dbReference type="PANTHER" id="PTHR12403">
    <property type="entry name" value="TRAFFICKING PROTEIN PARTICLE COMPLEX SUBUNIT 2"/>
    <property type="match status" value="1"/>
</dbReference>
<accession>A0A8J5KK65</accession>
<dbReference type="GO" id="GO:0006888">
    <property type="term" value="P:endoplasmic reticulum to Golgi vesicle-mediated transport"/>
    <property type="evidence" value="ECO:0007669"/>
    <property type="project" value="InterPro"/>
</dbReference>
<dbReference type="EMBL" id="JACMSC010000016">
    <property type="protein sequence ID" value="KAG6482734.1"/>
    <property type="molecule type" value="Genomic_DNA"/>
</dbReference>
<dbReference type="Gene3D" id="3.30.450.70">
    <property type="match status" value="1"/>
</dbReference>
<evidence type="ECO:0000313" key="1">
    <source>
        <dbReference type="EMBL" id="KAG6482734.1"/>
    </source>
</evidence>